<dbReference type="PANTHER" id="PTHR30448:SF0">
    <property type="entry name" value="RNASE ADAPTER PROTEIN RAPZ"/>
    <property type="match status" value="1"/>
</dbReference>
<dbReference type="InterPro" id="IPR027417">
    <property type="entry name" value="P-loop_NTPase"/>
</dbReference>
<feature type="domain" description="RapZ C-terminal" evidence="6">
    <location>
        <begin position="175"/>
        <end position="293"/>
    </location>
</feature>
<keyword evidence="2 4" id="KW-0067">ATP-binding</keyword>
<dbReference type="NCBIfam" id="NF003828">
    <property type="entry name" value="PRK05416.1"/>
    <property type="match status" value="1"/>
</dbReference>
<feature type="binding site" evidence="4">
    <location>
        <begin position="70"/>
        <end position="73"/>
    </location>
    <ligand>
        <name>GTP</name>
        <dbReference type="ChEBI" id="CHEBI:37565"/>
    </ligand>
</feature>
<dbReference type="PANTHER" id="PTHR30448">
    <property type="entry name" value="RNASE ADAPTER PROTEIN RAPZ"/>
    <property type="match status" value="1"/>
</dbReference>
<dbReference type="InterPro" id="IPR053931">
    <property type="entry name" value="RapZ_C"/>
</dbReference>
<accession>A0ABM9XXB2</accession>
<comment type="function">
    <text evidence="4">Modulates the synthesis of GlmS, by affecting the processing and stability of the regulatory small RNA GlmZ. When glucosamine-6-phosphate (GlcN6P) concentrations are high in the cell, RapZ binds GlmZ and targets it to cleavage by RNase E. Consequently, GlmZ is inactivated and unable to activate GlmS synthesis. Under low GlcN6P concentrations, RapZ is sequestered and inactivated by an other regulatory small RNA, GlmY, preventing GlmZ degradation and leading to synthesis of GlmS.</text>
</comment>
<evidence type="ECO:0000256" key="1">
    <source>
        <dbReference type="ARBA" id="ARBA00022741"/>
    </source>
</evidence>
<evidence type="ECO:0000256" key="2">
    <source>
        <dbReference type="ARBA" id="ARBA00022840"/>
    </source>
</evidence>
<dbReference type="InterPro" id="IPR053930">
    <property type="entry name" value="RapZ-like_N"/>
</dbReference>
<evidence type="ECO:0000256" key="3">
    <source>
        <dbReference type="ARBA" id="ARBA00023134"/>
    </source>
</evidence>
<comment type="caution">
    <text evidence="7">The sequence shown here is derived from an EMBL/GenBank/DDBJ whole genome shotgun (WGS) entry which is preliminary data.</text>
</comment>
<evidence type="ECO:0000313" key="8">
    <source>
        <dbReference type="Proteomes" id="UP000010319"/>
    </source>
</evidence>
<dbReference type="Pfam" id="PF03668">
    <property type="entry name" value="RapZ-like_N"/>
    <property type="match status" value="1"/>
</dbReference>
<evidence type="ECO:0000259" key="5">
    <source>
        <dbReference type="Pfam" id="PF03668"/>
    </source>
</evidence>
<dbReference type="PIRSF" id="PIRSF005052">
    <property type="entry name" value="P-loopkin"/>
    <property type="match status" value="1"/>
</dbReference>
<dbReference type="InterPro" id="IPR005337">
    <property type="entry name" value="RapZ-like"/>
</dbReference>
<proteinExistence type="inferred from homology"/>
<dbReference type="HAMAP" id="MF_00636">
    <property type="entry name" value="RapZ_like"/>
    <property type="match status" value="1"/>
</dbReference>
<gene>
    <name evidence="4" type="primary">rapZ</name>
    <name evidence="7" type="ORF">yberc0001_100</name>
</gene>
<name>A0ABM9XXB2_YERBE</name>
<evidence type="ECO:0000313" key="7">
    <source>
        <dbReference type="EMBL" id="EEQ05998.1"/>
    </source>
</evidence>
<dbReference type="EMBL" id="AALC02000037">
    <property type="protein sequence ID" value="EEQ05998.1"/>
    <property type="molecule type" value="Genomic_DNA"/>
</dbReference>
<feature type="domain" description="RapZ-like N-terminal" evidence="5">
    <location>
        <begin position="15"/>
        <end position="169"/>
    </location>
</feature>
<organism evidence="7 8">
    <name type="scientific">Yersinia bercovieri ATCC 43970</name>
    <dbReference type="NCBI Taxonomy" id="349968"/>
    <lineage>
        <taxon>Bacteria</taxon>
        <taxon>Pseudomonadati</taxon>
        <taxon>Pseudomonadota</taxon>
        <taxon>Gammaproteobacteria</taxon>
        <taxon>Enterobacterales</taxon>
        <taxon>Yersiniaceae</taxon>
        <taxon>Yersinia</taxon>
    </lineage>
</organism>
<feature type="region of interest" description="RNA-binding" evidence="4">
    <location>
        <begin position="280"/>
        <end position="298"/>
    </location>
</feature>
<sequence>MAMSAKEIPRGVTHMVLMIVSGRSGSGKSVALRALEDMGFYCVDNLPVVLLPQLANTLAGRNISAAVSIDVRNMPESPEVFEHAMTQLPDSFSPQLLFLDADRNTLIRRYSDTRRLHPLSAKNLSLESAIDEESILLEPLRSRADLVIDTSEMSVHELAEMLRTRLLGKRERELTMVFESFGFKHGIPIDADYVFDVRFLPNPHWDPKLRPMTGLDKPVISFLDRHTEVHNFVYQTRSYLEQWLPMLETNNRSYLTVAIGCTGGKHRSVYVAEQLADYFRARGKNVQSRHRTLEKRKQ</sequence>
<feature type="binding site" evidence="4">
    <location>
        <begin position="22"/>
        <end position="29"/>
    </location>
    <ligand>
        <name>ATP</name>
        <dbReference type="ChEBI" id="CHEBI:30616"/>
    </ligand>
</feature>
<keyword evidence="8" id="KW-1185">Reference proteome</keyword>
<keyword evidence="4" id="KW-0694">RNA-binding</keyword>
<comment type="subunit">
    <text evidence="4">Homotrimer.</text>
</comment>
<keyword evidence="1 4" id="KW-0547">Nucleotide-binding</keyword>
<evidence type="ECO:0000259" key="6">
    <source>
        <dbReference type="Pfam" id="PF22740"/>
    </source>
</evidence>
<comment type="similarity">
    <text evidence="4">Belongs to the RapZ-like family. RapZ subfamily.</text>
</comment>
<reference evidence="7" key="1">
    <citation type="submission" date="2008-12" db="EMBL/GenBank/DDBJ databases">
        <title>Annotation of the Yersinia bercovieri ATCC 43970 genome.</title>
        <authorList>
            <person name="Read T.D."/>
            <person name="Akmal A."/>
            <person name="Bishop-Lilly K."/>
            <person name="Chen P.E."/>
            <person name="Cook C."/>
            <person name="Kiley M.P."/>
            <person name="Lentz S."/>
            <person name="Mateczun A."/>
            <person name="Nagarajan N."/>
            <person name="Nolan N."/>
            <person name="Osborne B.I."/>
            <person name="Pop M."/>
            <person name="Sozhamannan S."/>
            <person name="Stewart A.C."/>
            <person name="Sulakvelidze A."/>
            <person name="Thomason B."/>
            <person name="Willner K."/>
            <person name="Zwick M.E."/>
        </authorList>
    </citation>
    <scope>NUCLEOTIDE SEQUENCE [LARGE SCALE GENOMIC DNA]</scope>
    <source>
        <strain evidence="7">ATCC 43970</strain>
    </source>
</reference>
<dbReference type="Proteomes" id="UP000010319">
    <property type="component" value="Unassembled WGS sequence"/>
</dbReference>
<dbReference type="SUPFAM" id="SSF52540">
    <property type="entry name" value="P-loop containing nucleoside triphosphate hydrolases"/>
    <property type="match status" value="1"/>
</dbReference>
<dbReference type="Pfam" id="PF22740">
    <property type="entry name" value="PapZ_C"/>
    <property type="match status" value="1"/>
</dbReference>
<keyword evidence="3 4" id="KW-0342">GTP-binding</keyword>
<evidence type="ECO:0000256" key="4">
    <source>
        <dbReference type="HAMAP-Rule" id="MF_00636"/>
    </source>
</evidence>
<protein>
    <recommendedName>
        <fullName evidence="4">RNase adapter protein RapZ</fullName>
    </recommendedName>
</protein>